<protein>
    <recommendedName>
        <fullName evidence="2">C2H2-type domain-containing protein</fullName>
    </recommendedName>
</protein>
<organism evidence="3 4">
    <name type="scientific">Sorangium cellulosum</name>
    <name type="common">Polyangium cellulosum</name>
    <dbReference type="NCBI Taxonomy" id="56"/>
    <lineage>
        <taxon>Bacteria</taxon>
        <taxon>Pseudomonadati</taxon>
        <taxon>Myxococcota</taxon>
        <taxon>Polyangia</taxon>
        <taxon>Polyangiales</taxon>
        <taxon>Polyangiaceae</taxon>
        <taxon>Sorangium</taxon>
    </lineage>
</organism>
<accession>A0A2L0ESX3</accession>
<proteinExistence type="predicted"/>
<dbReference type="PROSITE" id="PS00028">
    <property type="entry name" value="ZINC_FINGER_C2H2_1"/>
    <property type="match status" value="1"/>
</dbReference>
<evidence type="ECO:0000313" key="4">
    <source>
        <dbReference type="Proteomes" id="UP000238348"/>
    </source>
</evidence>
<feature type="compositionally biased region" description="Basic residues" evidence="1">
    <location>
        <begin position="154"/>
        <end position="170"/>
    </location>
</feature>
<evidence type="ECO:0000259" key="2">
    <source>
        <dbReference type="PROSITE" id="PS00028"/>
    </source>
</evidence>
<dbReference type="InterPro" id="IPR013087">
    <property type="entry name" value="Znf_C2H2_type"/>
</dbReference>
<sequence>MRTLELSGCPYCERKLPHGTHLAGHGVRHDGAAALSGLPFEHLAGPPPSPRASVKYVTRRVMESECPGVYGALPPQFRDRLPASVLASPRNAQIFRSGFDIFPGLITGLFKRLKYVEGAEWPMWKLVAAFYLLEVSIGKGVAKHAGENDLPSPARRRGWPRRGAGRRSRP</sequence>
<reference evidence="3 4" key="1">
    <citation type="submission" date="2015-09" db="EMBL/GenBank/DDBJ databases">
        <title>Sorangium comparison.</title>
        <authorList>
            <person name="Zaburannyi N."/>
            <person name="Bunk B."/>
            <person name="Overmann J."/>
            <person name="Mueller R."/>
        </authorList>
    </citation>
    <scope>NUCLEOTIDE SEQUENCE [LARGE SCALE GENOMIC DNA]</scope>
    <source>
        <strain evidence="3 4">So ce26</strain>
    </source>
</reference>
<dbReference type="Proteomes" id="UP000238348">
    <property type="component" value="Chromosome"/>
</dbReference>
<dbReference type="AlphaFoldDB" id="A0A2L0ESX3"/>
<name>A0A2L0ESX3_SORCE</name>
<evidence type="ECO:0000313" key="3">
    <source>
        <dbReference type="EMBL" id="AUX42403.1"/>
    </source>
</evidence>
<dbReference type="EMBL" id="CP012673">
    <property type="protein sequence ID" value="AUX42403.1"/>
    <property type="molecule type" value="Genomic_DNA"/>
</dbReference>
<feature type="region of interest" description="Disordered" evidence="1">
    <location>
        <begin position="144"/>
        <end position="170"/>
    </location>
</feature>
<feature type="domain" description="C2H2-type" evidence="2">
    <location>
        <begin position="9"/>
        <end position="29"/>
    </location>
</feature>
<evidence type="ECO:0000256" key="1">
    <source>
        <dbReference type="SAM" id="MobiDB-lite"/>
    </source>
</evidence>
<gene>
    <name evidence="3" type="ORF">SOCE26_038340</name>
</gene>